<dbReference type="PANTHER" id="PTHR23542">
    <property type="match status" value="1"/>
</dbReference>
<feature type="transmembrane region" description="Helical" evidence="5">
    <location>
        <begin position="117"/>
        <end position="142"/>
    </location>
</feature>
<feature type="transmembrane region" description="Helical" evidence="5">
    <location>
        <begin position="252"/>
        <end position="273"/>
    </location>
</feature>
<dbReference type="EMBL" id="SHKL01000001">
    <property type="protein sequence ID" value="RZT83577.1"/>
    <property type="molecule type" value="Genomic_DNA"/>
</dbReference>
<name>A0A4Q7UPB2_PSEST</name>
<evidence type="ECO:0000256" key="2">
    <source>
        <dbReference type="ARBA" id="ARBA00022692"/>
    </source>
</evidence>
<keyword evidence="2 5" id="KW-0812">Transmembrane</keyword>
<protein>
    <submittedName>
        <fullName evidence="7">Putative MFS family arabinose efflux permease</fullName>
    </submittedName>
</protein>
<feature type="transmembrane region" description="Helical" evidence="5">
    <location>
        <begin position="54"/>
        <end position="77"/>
    </location>
</feature>
<evidence type="ECO:0000256" key="4">
    <source>
        <dbReference type="ARBA" id="ARBA00023136"/>
    </source>
</evidence>
<proteinExistence type="predicted"/>
<feature type="domain" description="Major facilitator superfamily (MFS) profile" evidence="6">
    <location>
        <begin position="177"/>
        <end position="398"/>
    </location>
</feature>
<keyword evidence="4 5" id="KW-0472">Membrane</keyword>
<dbReference type="SUPFAM" id="SSF103473">
    <property type="entry name" value="MFS general substrate transporter"/>
    <property type="match status" value="1"/>
</dbReference>
<feature type="transmembrane region" description="Helical" evidence="5">
    <location>
        <begin position="20"/>
        <end position="42"/>
    </location>
</feature>
<keyword evidence="8" id="KW-1185">Reference proteome</keyword>
<dbReference type="PROSITE" id="PS50850">
    <property type="entry name" value="MFS"/>
    <property type="match status" value="1"/>
</dbReference>
<organism evidence="7 8">
    <name type="scientific">Pseudonocardia sediminis</name>
    <dbReference type="NCBI Taxonomy" id="1397368"/>
    <lineage>
        <taxon>Bacteria</taxon>
        <taxon>Bacillati</taxon>
        <taxon>Actinomycetota</taxon>
        <taxon>Actinomycetes</taxon>
        <taxon>Pseudonocardiales</taxon>
        <taxon>Pseudonocardiaceae</taxon>
        <taxon>Pseudonocardia</taxon>
    </lineage>
</organism>
<evidence type="ECO:0000313" key="7">
    <source>
        <dbReference type="EMBL" id="RZT83577.1"/>
    </source>
</evidence>
<dbReference type="GO" id="GO:0022857">
    <property type="term" value="F:transmembrane transporter activity"/>
    <property type="evidence" value="ECO:0007669"/>
    <property type="project" value="InterPro"/>
</dbReference>
<evidence type="ECO:0000256" key="5">
    <source>
        <dbReference type="SAM" id="Phobius"/>
    </source>
</evidence>
<dbReference type="InterPro" id="IPR020846">
    <property type="entry name" value="MFS_dom"/>
</dbReference>
<comment type="subcellular location">
    <subcellularLocation>
        <location evidence="1">Cell membrane</location>
        <topology evidence="1">Multi-pass membrane protein</topology>
    </subcellularLocation>
</comment>
<evidence type="ECO:0000256" key="3">
    <source>
        <dbReference type="ARBA" id="ARBA00022989"/>
    </source>
</evidence>
<evidence type="ECO:0000259" key="6">
    <source>
        <dbReference type="PROSITE" id="PS50850"/>
    </source>
</evidence>
<feature type="transmembrane region" description="Helical" evidence="5">
    <location>
        <begin position="89"/>
        <end position="111"/>
    </location>
</feature>
<feature type="transmembrane region" description="Helical" evidence="5">
    <location>
        <begin position="368"/>
        <end position="389"/>
    </location>
</feature>
<feature type="transmembrane region" description="Helical" evidence="5">
    <location>
        <begin position="216"/>
        <end position="246"/>
    </location>
</feature>
<dbReference type="GO" id="GO:0005886">
    <property type="term" value="C:plasma membrane"/>
    <property type="evidence" value="ECO:0007669"/>
    <property type="project" value="UniProtKB-SubCell"/>
</dbReference>
<evidence type="ECO:0000313" key="8">
    <source>
        <dbReference type="Proteomes" id="UP000291591"/>
    </source>
</evidence>
<dbReference type="Proteomes" id="UP000291591">
    <property type="component" value="Unassembled WGS sequence"/>
</dbReference>
<keyword evidence="3 5" id="KW-1133">Transmembrane helix</keyword>
<dbReference type="InterPro" id="IPR036259">
    <property type="entry name" value="MFS_trans_sf"/>
</dbReference>
<evidence type="ECO:0000256" key="1">
    <source>
        <dbReference type="ARBA" id="ARBA00004651"/>
    </source>
</evidence>
<reference evidence="7 8" key="1">
    <citation type="submission" date="2019-02" db="EMBL/GenBank/DDBJ databases">
        <title>Sequencing the genomes of 1000 actinobacteria strains.</title>
        <authorList>
            <person name="Klenk H.-P."/>
        </authorList>
    </citation>
    <scope>NUCLEOTIDE SEQUENCE [LARGE SCALE GENOMIC DNA]</scope>
    <source>
        <strain evidence="7 8">DSM 45779</strain>
    </source>
</reference>
<gene>
    <name evidence="7" type="ORF">EV383_0386</name>
</gene>
<feature type="transmembrane region" description="Helical" evidence="5">
    <location>
        <begin position="154"/>
        <end position="172"/>
    </location>
</feature>
<sequence>MTEASPARGGMAAYRDVLRLPGVGGVTAVALAARIPATAVGVTMTLHVVLTLGYGYAAAGLVAAAVPTGMAIGGPVLGSLVDKRGLRPMLLLTMLISAGFWAVAPLLGYGWLLGAAFVGGMFALPVFSVVRQVLAAAVPAGYRRPAFAMDSMSVELSYMTGPAAGSLLTLWLGSATTMRVIGAGFLLAGVVLLVLDPPVRATGEGPRPPAPPVREWLTAPLVAALLAITAAIVAIMGTELAFIASLTGSGQAWAIAVVNAVWCVASLVGGFVYGAARRAPPMPVLLAVLGAATLPAALGGAWWTFALLLLGAGLFTAPTLAAGSDTVATLAPDRVRGLVTGLQGSATTVGIAVATPLSGVLVDTASPAVAILVCGSIALVAAGVSAVLLRRPRTGVVS</sequence>
<feature type="transmembrane region" description="Helical" evidence="5">
    <location>
        <begin position="285"/>
        <end position="310"/>
    </location>
</feature>
<dbReference type="PANTHER" id="PTHR23542:SF1">
    <property type="entry name" value="MAJOR FACILITATOR SUPERFAMILY (MFS) PROFILE DOMAIN-CONTAINING PROTEIN"/>
    <property type="match status" value="1"/>
</dbReference>
<dbReference type="Gene3D" id="1.20.1250.20">
    <property type="entry name" value="MFS general substrate transporter like domains"/>
    <property type="match status" value="2"/>
</dbReference>
<comment type="caution">
    <text evidence="7">The sequence shown here is derived from an EMBL/GenBank/DDBJ whole genome shotgun (WGS) entry which is preliminary data.</text>
</comment>
<dbReference type="InterPro" id="IPR011701">
    <property type="entry name" value="MFS"/>
</dbReference>
<dbReference type="AlphaFoldDB" id="A0A4Q7UPB2"/>
<feature type="transmembrane region" description="Helical" evidence="5">
    <location>
        <begin position="178"/>
        <end position="195"/>
    </location>
</feature>
<accession>A0A4Q7UPB2</accession>
<dbReference type="Pfam" id="PF07690">
    <property type="entry name" value="MFS_1"/>
    <property type="match status" value="1"/>
</dbReference>